<dbReference type="EnsemblMetazoa" id="tetur09g04550.1">
    <property type="protein sequence ID" value="tetur09g04550.1"/>
    <property type="gene ID" value="tetur09g04550"/>
</dbReference>
<gene>
    <name evidence="7" type="primary">107363157</name>
</gene>
<dbReference type="KEGG" id="tut:107363157"/>
<dbReference type="AlphaFoldDB" id="T1KDX4"/>
<dbReference type="GO" id="GO:0005576">
    <property type="term" value="C:extracellular region"/>
    <property type="evidence" value="ECO:0007669"/>
    <property type="project" value="UniProtKB-SubCell"/>
</dbReference>
<dbReference type="PROSITE" id="PS50292">
    <property type="entry name" value="PEROXIDASE_3"/>
    <property type="match status" value="1"/>
</dbReference>
<dbReference type="OMA" id="AQINKHW"/>
<dbReference type="FunFam" id="1.10.640.10:FF:000003">
    <property type="entry name" value="chorion peroxidase"/>
    <property type="match status" value="1"/>
</dbReference>
<evidence type="ECO:0000256" key="6">
    <source>
        <dbReference type="SAM" id="SignalP"/>
    </source>
</evidence>
<dbReference type="InterPro" id="IPR037120">
    <property type="entry name" value="Haem_peroxidase_sf_animal"/>
</dbReference>
<dbReference type="PANTHER" id="PTHR11475">
    <property type="entry name" value="OXIDASE/PEROXIDASE"/>
    <property type="match status" value="1"/>
</dbReference>
<reference evidence="8" key="1">
    <citation type="submission" date="2011-08" db="EMBL/GenBank/DDBJ databases">
        <authorList>
            <person name="Rombauts S."/>
        </authorList>
    </citation>
    <scope>NUCLEOTIDE SEQUENCE</scope>
    <source>
        <strain evidence="8">London</strain>
    </source>
</reference>
<keyword evidence="5" id="KW-0349">Heme</keyword>
<dbReference type="PRINTS" id="PR00457">
    <property type="entry name" value="ANPEROXIDASE"/>
</dbReference>
<dbReference type="Gene3D" id="1.10.640.10">
    <property type="entry name" value="Haem peroxidase domain superfamily, animal type"/>
    <property type="match status" value="1"/>
</dbReference>
<dbReference type="PANTHER" id="PTHR11475:SF106">
    <property type="entry name" value="CURLY SU"/>
    <property type="match status" value="1"/>
</dbReference>
<evidence type="ECO:0000256" key="4">
    <source>
        <dbReference type="ARBA" id="ARBA00022729"/>
    </source>
</evidence>
<dbReference type="eggNOG" id="KOG2408">
    <property type="taxonomic scope" value="Eukaryota"/>
</dbReference>
<dbReference type="CDD" id="cd09823">
    <property type="entry name" value="peroxinectin_like"/>
    <property type="match status" value="1"/>
</dbReference>
<dbReference type="SMR" id="T1KDX4"/>
<dbReference type="OrthoDB" id="823504at2759"/>
<keyword evidence="3" id="KW-0560">Oxidoreductase</keyword>
<evidence type="ECO:0008006" key="9">
    <source>
        <dbReference type="Google" id="ProtNLM"/>
    </source>
</evidence>
<evidence type="ECO:0000256" key="5">
    <source>
        <dbReference type="PIRSR" id="PIRSR619791-2"/>
    </source>
</evidence>
<protein>
    <recommendedName>
        <fullName evidence="9">Peroxidase</fullName>
    </recommendedName>
</protein>
<sequence>MIRFSILILSFASIGLCSDYNDIERPPHSGPPYGTDYSPECALIVSRSKPYSPDHEPIKMSPGLHYISNYAPRLKRSSYYPGEGQICITYEDINRAVHEAKVRLGSYVPEEIKELSSDLPKESHISVSAEIVLEATRILAQWYDLSKETILFGLPRIDTYRTAIRDICPSFLKPVKCEISKYRTLTGMCNNLDYPSWGSARSAMVRFLPPAYADGISEPRRSADDDSELPSPRLVSFIIHQDVSERDQYITNLLMAFGQLIDHDMTFGATATNEFGDILKCCEEEDSSHPACLPIKVPRDDPFYKFFKRTCMSFVRVLAGLKPGCPLGPRGQINAISAVLDGNFIYGSSQEVCQKLRALKGGRLKTTAMYKELGLKDLLPMKTSDPDKGCERSGRPRNMFCFEAGDRRANEQLGITTLHTIFMREHNRIADYLAFANPHWDDETVFQETRRIVVAEIQHITFNEYLPVLLGREKMSKYGLDLVENDFYNGYDPKINPGMRLGFQAAAYRFGHSILPDVIERYNKYHDKIESIRLSQLLLQPYELYKPGYLDSFILGLVNQQANRMDPEVSTEVTNHLFEKPGDHFGADLASINVQRGREVGLPGYNAYREFCGLRKAKGFYDLIGTFDNKTVHRMASIYKHVDDIDLWSAGVAEYPAPGSLIGPTFACIIGEQFANLRRGDRFWYENSGWPSSLSLEQLNEVRKVKLAKLLCDNADDIQTIQLYPLLMPDHHSNPYVECRDLPAMDLSVFNDYSYKSKAKAAAAKARGA</sequence>
<feature type="binding site" description="axial binding residue" evidence="5">
    <location>
        <position position="512"/>
    </location>
    <ligand>
        <name>heme b</name>
        <dbReference type="ChEBI" id="CHEBI:60344"/>
    </ligand>
    <ligandPart>
        <name>Fe</name>
        <dbReference type="ChEBI" id="CHEBI:18248"/>
    </ligandPart>
</feature>
<accession>T1KDX4</accession>
<keyword evidence="2" id="KW-0964">Secreted</keyword>
<reference evidence="7" key="2">
    <citation type="submission" date="2015-06" db="UniProtKB">
        <authorList>
            <consortium name="EnsemblMetazoa"/>
        </authorList>
    </citation>
    <scope>IDENTIFICATION</scope>
</reference>
<organism evidence="7 8">
    <name type="scientific">Tetranychus urticae</name>
    <name type="common">Two-spotted spider mite</name>
    <dbReference type="NCBI Taxonomy" id="32264"/>
    <lineage>
        <taxon>Eukaryota</taxon>
        <taxon>Metazoa</taxon>
        <taxon>Ecdysozoa</taxon>
        <taxon>Arthropoda</taxon>
        <taxon>Chelicerata</taxon>
        <taxon>Arachnida</taxon>
        <taxon>Acari</taxon>
        <taxon>Acariformes</taxon>
        <taxon>Trombidiformes</taxon>
        <taxon>Prostigmata</taxon>
        <taxon>Eleutherengona</taxon>
        <taxon>Raphignathae</taxon>
        <taxon>Tetranychoidea</taxon>
        <taxon>Tetranychidae</taxon>
        <taxon>Tetranychus</taxon>
    </lineage>
</organism>
<comment type="subcellular location">
    <subcellularLocation>
        <location evidence="1">Secreted</location>
    </subcellularLocation>
</comment>
<dbReference type="GO" id="GO:0004601">
    <property type="term" value="F:peroxidase activity"/>
    <property type="evidence" value="ECO:0007669"/>
    <property type="project" value="UniProtKB-KW"/>
</dbReference>
<name>T1KDX4_TETUR</name>
<dbReference type="HOGENOM" id="CLU_006087_5_1_1"/>
<evidence type="ECO:0000256" key="3">
    <source>
        <dbReference type="ARBA" id="ARBA00022559"/>
    </source>
</evidence>
<keyword evidence="4 6" id="KW-0732">Signal</keyword>
<keyword evidence="5" id="KW-0408">Iron</keyword>
<evidence type="ECO:0000313" key="8">
    <source>
        <dbReference type="Proteomes" id="UP000015104"/>
    </source>
</evidence>
<evidence type="ECO:0000256" key="1">
    <source>
        <dbReference type="ARBA" id="ARBA00004613"/>
    </source>
</evidence>
<dbReference type="InterPro" id="IPR010255">
    <property type="entry name" value="Haem_peroxidase_sf"/>
</dbReference>
<feature type="signal peptide" evidence="6">
    <location>
        <begin position="1"/>
        <end position="17"/>
    </location>
</feature>
<proteinExistence type="predicted"/>
<keyword evidence="8" id="KW-1185">Reference proteome</keyword>
<dbReference type="Pfam" id="PF03098">
    <property type="entry name" value="An_peroxidase"/>
    <property type="match status" value="1"/>
</dbReference>
<dbReference type="GO" id="GO:0020037">
    <property type="term" value="F:heme binding"/>
    <property type="evidence" value="ECO:0007669"/>
    <property type="project" value="InterPro"/>
</dbReference>
<dbReference type="GO" id="GO:0006979">
    <property type="term" value="P:response to oxidative stress"/>
    <property type="evidence" value="ECO:0007669"/>
    <property type="project" value="InterPro"/>
</dbReference>
<dbReference type="SUPFAM" id="SSF48113">
    <property type="entry name" value="Heme-dependent peroxidases"/>
    <property type="match status" value="1"/>
</dbReference>
<evidence type="ECO:0000256" key="2">
    <source>
        <dbReference type="ARBA" id="ARBA00022525"/>
    </source>
</evidence>
<dbReference type="Proteomes" id="UP000015104">
    <property type="component" value="Unassembled WGS sequence"/>
</dbReference>
<dbReference type="EMBL" id="CAEY01002032">
    <property type="status" value="NOT_ANNOTATED_CDS"/>
    <property type="molecule type" value="Genomic_DNA"/>
</dbReference>
<keyword evidence="3" id="KW-0575">Peroxidase</keyword>
<dbReference type="InterPro" id="IPR019791">
    <property type="entry name" value="Haem_peroxidase_animal"/>
</dbReference>
<dbReference type="GO" id="GO:0046872">
    <property type="term" value="F:metal ion binding"/>
    <property type="evidence" value="ECO:0007669"/>
    <property type="project" value="UniProtKB-KW"/>
</dbReference>
<keyword evidence="5" id="KW-0479">Metal-binding</keyword>
<feature type="chain" id="PRO_5004581271" description="Peroxidase" evidence="6">
    <location>
        <begin position="18"/>
        <end position="769"/>
    </location>
</feature>
<evidence type="ECO:0000313" key="7">
    <source>
        <dbReference type="EnsemblMetazoa" id="tetur09g04550.1"/>
    </source>
</evidence>